<proteinExistence type="predicted"/>
<feature type="compositionally biased region" description="Low complexity" evidence="1">
    <location>
        <begin position="344"/>
        <end position="367"/>
    </location>
</feature>
<feature type="region of interest" description="Disordered" evidence="1">
    <location>
        <begin position="344"/>
        <end position="400"/>
    </location>
</feature>
<comment type="caution">
    <text evidence="2">The sequence shown here is derived from an EMBL/GenBank/DDBJ whole genome shotgun (WGS) entry which is preliminary data.</text>
</comment>
<sequence length="974" mass="106452">MAPFKLLRSKKKKEERSAQSTSESSVPGPSIQLVTNPDDDDAVDREIDPAAFGIPRRTSRYGFNGPDQVPEGGLISLIPSSESPKRFRSPDREFISSSQGAEDDYDQQQSRYQTHDTDQSTYAVADEAALESSSLRYKKPIEDVPIPDNLNAKPGAQRRTAMATYRSTSYREYEQRIIDDSASGGSRGTTRAGTVDSFRYTPDTSYTENADDQANYSNDSGYYYNQPAAGDTSNNENEFDDDNASEAFSFQSSVRYVTDRRRPYSTAGYQQQQREPQRTESQQQRAVVDTDVYGEAVLDRPETRMTPSALVSEEDISPLGVEVRSDTDSLMNISQINILQINNSQQSKPEKPSQSQQQQQQQQQSESYPDKSLPARSPDRPATSNATAEPPELLQPRPRRVSDIGTLTAMSASAEYVGGEERSRSPRKAGGGEGRPRVRLAAPHDTDARPLSHISIKGGQAGLIHYPAPIPTRIKLPPLLSKKKSQQRLSLDLERTMGIPLSAPHAGSTHGGETGENEEHESEDDSSSQNSSIPATPGVAVMFENPHQKLEEMLDQWSPEMAMQAAAADEKAAQEAAAQEVVEEDFGGGPGRSLLDELAERKAQQKSRQRNLVDGTAYGTLLQVDGVIEKGQEKRRSALNRYGLDGMEYVRNGEDEMPLGVRYSQQQQQLQQQMYDGNETGERRKSDGTRWSQYGRGQAGMIAPWGGGGGGGGGEALSRRASAHSIESMARSGLIVPSTASQRREYEEQHGYAPSVMSRDMSMPNLHQYVAGGASVYSGGAPSVYNGAPSMYNGGAASMYNGGAASMYNGGAPSMYNGGAPSMYNGGAPSMYNGGYGGHHAGTPAAPTMMQQVSQSGVLRDQLHARPTSQRPHSKATLNSEEALMKRLQERQMAIAAVGAVPEPKSKTQPTSRMTQEGYDLAARKQQAQVRQRQQQQQQLLMNRGRGAGEVSEYDAEAARREVVERWRRSVYTG</sequence>
<feature type="compositionally biased region" description="Polar residues" evidence="1">
    <location>
        <begin position="18"/>
        <end position="35"/>
    </location>
</feature>
<feature type="compositionally biased region" description="Basic and acidic residues" evidence="1">
    <location>
        <begin position="169"/>
        <end position="179"/>
    </location>
</feature>
<evidence type="ECO:0000313" key="2">
    <source>
        <dbReference type="EMBL" id="KAK7206250.1"/>
    </source>
</evidence>
<feature type="region of interest" description="Disordered" evidence="1">
    <location>
        <begin position="412"/>
        <end position="452"/>
    </location>
</feature>
<feature type="region of interest" description="Disordered" evidence="1">
    <location>
        <begin position="498"/>
        <end position="537"/>
    </location>
</feature>
<feature type="region of interest" description="Disordered" evidence="1">
    <location>
        <begin position="1"/>
        <end position="121"/>
    </location>
</feature>
<evidence type="ECO:0000313" key="3">
    <source>
        <dbReference type="Proteomes" id="UP001498771"/>
    </source>
</evidence>
<dbReference type="Proteomes" id="UP001498771">
    <property type="component" value="Unassembled WGS sequence"/>
</dbReference>
<feature type="compositionally biased region" description="Polar residues" evidence="1">
    <location>
        <begin position="202"/>
        <end position="220"/>
    </location>
</feature>
<feature type="region of interest" description="Disordered" evidence="1">
    <location>
        <begin position="933"/>
        <end position="959"/>
    </location>
</feature>
<organism evidence="2 3">
    <name type="scientific">Myxozyma melibiosi</name>
    <dbReference type="NCBI Taxonomy" id="54550"/>
    <lineage>
        <taxon>Eukaryota</taxon>
        <taxon>Fungi</taxon>
        <taxon>Dikarya</taxon>
        <taxon>Ascomycota</taxon>
        <taxon>Saccharomycotina</taxon>
        <taxon>Lipomycetes</taxon>
        <taxon>Lipomycetales</taxon>
        <taxon>Lipomycetaceae</taxon>
        <taxon>Myxozyma</taxon>
    </lineage>
</organism>
<feature type="compositionally biased region" description="Basic and acidic residues" evidence="1">
    <location>
        <begin position="83"/>
        <end position="94"/>
    </location>
</feature>
<dbReference type="EMBL" id="JBBJBU010000003">
    <property type="protein sequence ID" value="KAK7206250.1"/>
    <property type="molecule type" value="Genomic_DNA"/>
</dbReference>
<dbReference type="PANTHER" id="PTHR46007:SF8">
    <property type="entry name" value="C2H2-TYPE DOMAIN-CONTAINING PROTEIN"/>
    <property type="match status" value="1"/>
</dbReference>
<feature type="compositionally biased region" description="Acidic residues" evidence="1">
    <location>
        <begin position="515"/>
        <end position="526"/>
    </location>
</feature>
<protein>
    <submittedName>
        <fullName evidence="2">Uncharacterized protein</fullName>
    </submittedName>
</protein>
<feature type="region of interest" description="Disordered" evidence="1">
    <location>
        <begin position="142"/>
        <end position="311"/>
    </location>
</feature>
<evidence type="ECO:0000256" key="1">
    <source>
        <dbReference type="SAM" id="MobiDB-lite"/>
    </source>
</evidence>
<feature type="compositionally biased region" description="Low complexity" evidence="1">
    <location>
        <begin position="181"/>
        <end position="194"/>
    </location>
</feature>
<dbReference type="RefSeq" id="XP_064769283.1">
    <property type="nucleotide sequence ID" value="XM_064914054.1"/>
</dbReference>
<dbReference type="GeneID" id="90039566"/>
<keyword evidence="3" id="KW-1185">Reference proteome</keyword>
<feature type="compositionally biased region" description="Polar residues" evidence="1">
    <location>
        <begin position="267"/>
        <end position="285"/>
    </location>
</feature>
<dbReference type="InterPro" id="IPR051647">
    <property type="entry name" value="Mediator_comp_sub12"/>
</dbReference>
<name>A0ABR1F8U6_9ASCO</name>
<dbReference type="PANTHER" id="PTHR46007">
    <property type="entry name" value="MEDIATOR OF RNA POLYMERASE II TRANSCRIPTION SUBUNIT 12"/>
    <property type="match status" value="1"/>
</dbReference>
<gene>
    <name evidence="2" type="ORF">BZA70DRAFT_288630</name>
</gene>
<reference evidence="2 3" key="1">
    <citation type="submission" date="2024-03" db="EMBL/GenBank/DDBJ databases">
        <title>Genome-scale model development and genomic sequencing of the oleaginous clade Lipomyces.</title>
        <authorList>
            <consortium name="Lawrence Berkeley National Laboratory"/>
            <person name="Czajka J.J."/>
            <person name="Han Y."/>
            <person name="Kim J."/>
            <person name="Mondo S.J."/>
            <person name="Hofstad B.A."/>
            <person name="Robles A."/>
            <person name="Haridas S."/>
            <person name="Riley R."/>
            <person name="LaButti K."/>
            <person name="Pangilinan J."/>
            <person name="Andreopoulos W."/>
            <person name="Lipzen A."/>
            <person name="Yan J."/>
            <person name="Wang M."/>
            <person name="Ng V."/>
            <person name="Grigoriev I.V."/>
            <person name="Spatafora J.W."/>
            <person name="Magnuson J.K."/>
            <person name="Baker S.E."/>
            <person name="Pomraning K.R."/>
        </authorList>
    </citation>
    <scope>NUCLEOTIDE SEQUENCE [LARGE SCALE GENOMIC DNA]</scope>
    <source>
        <strain evidence="2 3">Phaff 52-87</strain>
    </source>
</reference>
<accession>A0ABR1F8U6</accession>
<feature type="compositionally biased region" description="Polar residues" evidence="1">
    <location>
        <begin position="246"/>
        <end position="255"/>
    </location>
</feature>